<accession>A0A8H3IBY1</accession>
<reference evidence="1" key="1">
    <citation type="submission" date="2021-03" db="EMBL/GenBank/DDBJ databases">
        <authorList>
            <person name="Tagirdzhanova G."/>
        </authorList>
    </citation>
    <scope>NUCLEOTIDE SEQUENCE</scope>
</reference>
<comment type="caution">
    <text evidence="1">The sequence shown here is derived from an EMBL/GenBank/DDBJ whole genome shotgun (WGS) entry which is preliminary data.</text>
</comment>
<dbReference type="PANTHER" id="PTHR36986:SF1">
    <property type="entry name" value="UPF0643 PROTEIN PB2B2.08"/>
    <property type="match status" value="1"/>
</dbReference>
<dbReference type="EMBL" id="CAJPDS010000009">
    <property type="protein sequence ID" value="CAF9910475.1"/>
    <property type="molecule type" value="Genomic_DNA"/>
</dbReference>
<organism evidence="1 2">
    <name type="scientific">Heterodermia speciosa</name>
    <dbReference type="NCBI Taxonomy" id="116794"/>
    <lineage>
        <taxon>Eukaryota</taxon>
        <taxon>Fungi</taxon>
        <taxon>Dikarya</taxon>
        <taxon>Ascomycota</taxon>
        <taxon>Pezizomycotina</taxon>
        <taxon>Lecanoromycetes</taxon>
        <taxon>OSLEUM clade</taxon>
        <taxon>Lecanoromycetidae</taxon>
        <taxon>Caliciales</taxon>
        <taxon>Physciaceae</taxon>
        <taxon>Heterodermia</taxon>
    </lineage>
</organism>
<dbReference type="PANTHER" id="PTHR36986">
    <property type="entry name" value="UPF0643 PROTEIN PB2B2.08"/>
    <property type="match status" value="1"/>
</dbReference>
<name>A0A8H3IBY1_9LECA</name>
<evidence type="ECO:0000313" key="2">
    <source>
        <dbReference type="Proteomes" id="UP000664521"/>
    </source>
</evidence>
<protein>
    <submittedName>
        <fullName evidence="1">Uncharacterized protein</fullName>
    </submittedName>
</protein>
<proteinExistence type="predicted"/>
<dbReference type="AlphaFoldDB" id="A0A8H3IBY1"/>
<keyword evidence="2" id="KW-1185">Reference proteome</keyword>
<sequence length="222" mass="25342">MPFIENVVEELGTSKPGAGFSLDETMLKPNLYRQWSDDSEVLLVVSPYTEAAHLLDLSAIEPAQGLLAKALTRMAPVRDDYATACYNESFNWMEVMLALKTFIAAADFHWKSRKFFIVIFRSQVKAATDQSHLGELDRRSHIEAMNSGGLLKYWFGTPDANRRNLATCIWNRFEDAQHGGKGEAHREAAKATANLYSEWEVQRLGLWIGENVDQWRIEEWKQ</sequence>
<dbReference type="Proteomes" id="UP000664521">
    <property type="component" value="Unassembled WGS sequence"/>
</dbReference>
<gene>
    <name evidence="1" type="ORF">HETSPECPRED_010072</name>
</gene>
<dbReference type="OrthoDB" id="2140489at2759"/>
<evidence type="ECO:0000313" key="1">
    <source>
        <dbReference type="EMBL" id="CAF9910475.1"/>
    </source>
</evidence>